<evidence type="ECO:0000259" key="1">
    <source>
        <dbReference type="Pfam" id="PF01145"/>
    </source>
</evidence>
<dbReference type="Pfam" id="PF01145">
    <property type="entry name" value="Band_7"/>
    <property type="match status" value="1"/>
</dbReference>
<accession>A0A6J5MA85</accession>
<protein>
    <submittedName>
        <fullName evidence="2">HflC Membrane protease subunits, stomatin/prohibitin homologs</fullName>
    </submittedName>
</protein>
<feature type="domain" description="Band 7" evidence="1">
    <location>
        <begin position="77"/>
        <end position="252"/>
    </location>
</feature>
<dbReference type="PANTHER" id="PTHR42911:SF1">
    <property type="entry name" value="MODULATOR OF FTSH PROTEASE HFLC"/>
    <property type="match status" value="1"/>
</dbReference>
<organism evidence="2">
    <name type="scientific">uncultured Caudovirales phage</name>
    <dbReference type="NCBI Taxonomy" id="2100421"/>
    <lineage>
        <taxon>Viruses</taxon>
        <taxon>Duplodnaviria</taxon>
        <taxon>Heunggongvirae</taxon>
        <taxon>Uroviricota</taxon>
        <taxon>Caudoviricetes</taxon>
        <taxon>Peduoviridae</taxon>
        <taxon>Maltschvirus</taxon>
        <taxon>Maltschvirus maltsch</taxon>
    </lineage>
</organism>
<dbReference type="PANTHER" id="PTHR42911">
    <property type="entry name" value="MODULATOR OF FTSH PROTEASE HFLC"/>
    <property type="match status" value="1"/>
</dbReference>
<dbReference type="SUPFAM" id="SSF117892">
    <property type="entry name" value="Band 7/SPFH domain"/>
    <property type="match status" value="1"/>
</dbReference>
<evidence type="ECO:0000313" key="2">
    <source>
        <dbReference type="EMBL" id="CAB4143644.1"/>
    </source>
</evidence>
<keyword evidence="2" id="KW-0378">Hydrolase</keyword>
<dbReference type="InterPro" id="IPR036013">
    <property type="entry name" value="Band_7/SPFH_dom_sf"/>
</dbReference>
<gene>
    <name evidence="2" type="ORF">UFOVP449_240</name>
</gene>
<sequence length="326" mass="36505">MFFLLTFILSMLILGASFGIFNPKNYEITKETRSEDFCGNIIFDTETTINQKQFAKLAVVLTISFILGTINPLTVERIDVGNVGLKINNTGDERGVSKTAYVTGWVFYNSWLSRIKEFPVTQQHIDYEETAIITRGGFQATIKPSFNWSVNPGNAADMYQSLRQDVDQIKETWLKNAIIGAVNDVANLYTVDSIFNHRAEFEADIVRECNKRVSKWFNVSQLRTNIVPPKEITEAINAKTKAVQEAQAATQQRIVAEAQALTQIAKAKGDSAQAVIAAAGRAEAVKKEQQFLTPMYIEYIRAQRWDGKYPTTILGSNTSALLNLNK</sequence>
<name>A0A6J5MA85_9CAUD</name>
<proteinExistence type="predicted"/>
<dbReference type="Gene3D" id="3.30.479.30">
    <property type="entry name" value="Band 7 domain"/>
    <property type="match status" value="1"/>
</dbReference>
<keyword evidence="2" id="KW-0645">Protease</keyword>
<dbReference type="EMBL" id="LR796420">
    <property type="protein sequence ID" value="CAB4143644.1"/>
    <property type="molecule type" value="Genomic_DNA"/>
</dbReference>
<reference evidence="2" key="1">
    <citation type="submission" date="2020-04" db="EMBL/GenBank/DDBJ databases">
        <authorList>
            <person name="Chiriac C."/>
            <person name="Salcher M."/>
            <person name="Ghai R."/>
            <person name="Kavagutti S V."/>
        </authorList>
    </citation>
    <scope>NUCLEOTIDE SEQUENCE</scope>
</reference>
<dbReference type="InterPro" id="IPR001107">
    <property type="entry name" value="Band_7"/>
</dbReference>
<dbReference type="GO" id="GO:0006508">
    <property type="term" value="P:proteolysis"/>
    <property type="evidence" value="ECO:0007669"/>
    <property type="project" value="UniProtKB-KW"/>
</dbReference>
<dbReference type="GO" id="GO:0008233">
    <property type="term" value="F:peptidase activity"/>
    <property type="evidence" value="ECO:0007669"/>
    <property type="project" value="UniProtKB-KW"/>
</dbReference>